<reference evidence="1 6" key="1">
    <citation type="submission" date="2022-10" db="EMBL/GenBank/DDBJ databases">
        <title>High-quality genome sequences of two octocoral-associated bacteria, Endozoicomonas euniceicola EF212 and Endozoicomonas gorgoniicola PS125.</title>
        <authorList>
            <person name="Chiou Y.-J."/>
            <person name="Chen Y.-H."/>
        </authorList>
    </citation>
    <scope>NUCLEOTIDE SEQUENCE [LARGE SCALE GENOMIC DNA]</scope>
    <source>
        <strain evidence="1 6">PS125</strain>
    </source>
</reference>
<dbReference type="EMBL" id="JAPFCC010000001">
    <property type="protein sequence ID" value="MCW7551682.1"/>
    <property type="molecule type" value="Genomic_DNA"/>
</dbReference>
<name>A0ABT3MQN2_9GAMM</name>
<evidence type="ECO:0000313" key="1">
    <source>
        <dbReference type="EMBL" id="MCW7551680.1"/>
    </source>
</evidence>
<dbReference type="EMBL" id="JAPFCC010000001">
    <property type="protein sequence ID" value="MCW7552681.1"/>
    <property type="molecule type" value="Genomic_DNA"/>
</dbReference>
<protein>
    <recommendedName>
        <fullName evidence="7">Transposase</fullName>
    </recommendedName>
</protein>
<evidence type="ECO:0000313" key="2">
    <source>
        <dbReference type="EMBL" id="MCW7551682.1"/>
    </source>
</evidence>
<dbReference type="Proteomes" id="UP001209854">
    <property type="component" value="Unassembled WGS sequence"/>
</dbReference>
<sequence length="115" mass="12901">MTTYRTNDFWKNHIHAWNKSGLSQTEYARKHQLSVKTFGYHKRRHFNQAVIEPVQDSQPLIPVSIAEEPVSKKQTPAETTETGISLISPGGFRVELAAGFDPGALKQVLNLLEVA</sequence>
<proteinExistence type="predicted"/>
<evidence type="ECO:0000313" key="6">
    <source>
        <dbReference type="Proteomes" id="UP001209854"/>
    </source>
</evidence>
<evidence type="ECO:0000313" key="3">
    <source>
        <dbReference type="EMBL" id="MCW7551684.1"/>
    </source>
</evidence>
<evidence type="ECO:0000313" key="4">
    <source>
        <dbReference type="EMBL" id="MCW7552681.1"/>
    </source>
</evidence>
<dbReference type="EMBL" id="JAPFCC010000001">
    <property type="protein sequence ID" value="MCW7551680.1"/>
    <property type="molecule type" value="Genomic_DNA"/>
</dbReference>
<evidence type="ECO:0000313" key="5">
    <source>
        <dbReference type="EMBL" id="MCW7553769.1"/>
    </source>
</evidence>
<dbReference type="NCBIfam" id="NF047593">
    <property type="entry name" value="IS66_ISAeme5_TnpA"/>
    <property type="match status" value="1"/>
</dbReference>
<gene>
    <name evidence="1" type="ORF">NX722_03275</name>
    <name evidence="2" type="ORF">NX722_03285</name>
    <name evidence="3" type="ORF">NX722_03295</name>
    <name evidence="4" type="ORF">NX722_08490</name>
    <name evidence="5" type="ORF">NX722_14240</name>
</gene>
<organism evidence="1 6">
    <name type="scientific">Endozoicomonas gorgoniicola</name>
    <dbReference type="NCBI Taxonomy" id="1234144"/>
    <lineage>
        <taxon>Bacteria</taxon>
        <taxon>Pseudomonadati</taxon>
        <taxon>Pseudomonadota</taxon>
        <taxon>Gammaproteobacteria</taxon>
        <taxon>Oceanospirillales</taxon>
        <taxon>Endozoicomonadaceae</taxon>
        <taxon>Endozoicomonas</taxon>
    </lineage>
</organism>
<evidence type="ECO:0008006" key="7">
    <source>
        <dbReference type="Google" id="ProtNLM"/>
    </source>
</evidence>
<keyword evidence="6" id="KW-1185">Reference proteome</keyword>
<dbReference type="EMBL" id="JAPFCC010000001">
    <property type="protein sequence ID" value="MCW7551684.1"/>
    <property type="molecule type" value="Genomic_DNA"/>
</dbReference>
<dbReference type="EMBL" id="JAPFCC010000001">
    <property type="protein sequence ID" value="MCW7553769.1"/>
    <property type="molecule type" value="Genomic_DNA"/>
</dbReference>
<comment type="caution">
    <text evidence="1">The sequence shown here is derived from an EMBL/GenBank/DDBJ whole genome shotgun (WGS) entry which is preliminary data.</text>
</comment>
<dbReference type="RefSeq" id="WP_262566697.1">
    <property type="nucleotide sequence ID" value="NZ_JAPFCC010000001.1"/>
</dbReference>
<accession>A0ABT3MQN2</accession>